<dbReference type="AlphaFoldDB" id="A0A1H4B3D3"/>
<dbReference type="OrthoDB" id="635146at2"/>
<evidence type="ECO:0000256" key="4">
    <source>
        <dbReference type="ARBA" id="ARBA00022723"/>
    </source>
</evidence>
<name>A0A1H4B3D3_XYLRU</name>
<dbReference type="CDD" id="cd09084">
    <property type="entry name" value="EEP-2"/>
    <property type="match status" value="1"/>
</dbReference>
<dbReference type="Gene3D" id="3.60.10.10">
    <property type="entry name" value="Endonuclease/exonuclease/phosphatase"/>
    <property type="match status" value="1"/>
</dbReference>
<feature type="transmembrane region" description="Helical" evidence="9">
    <location>
        <begin position="44"/>
        <end position="65"/>
    </location>
</feature>
<evidence type="ECO:0000256" key="6">
    <source>
        <dbReference type="ARBA" id="ARBA00022801"/>
    </source>
</evidence>
<evidence type="ECO:0000256" key="2">
    <source>
        <dbReference type="ARBA" id="ARBA00001946"/>
    </source>
</evidence>
<sequence length="358" mass="40740">MGKLAVQKYFSFSILILTVLVMIFTLVGLYGGDVQPAGNTARAMLVYALPLLIAANVVLFLYWVIMRRFHWAFIPLIAIMCCIPYSGTIYQFGSLDEHADIKPGIKIATYNVAMFGRETSGFIAQDILSEMKKQKVDVACFQEYNDQSGDKKNSDSYKEYFPYMAQGESDMMIYSRYPIVKSKNMNFEMTNNSAMWAEINYKGTIIRVYNAHLETTGINSTLHKAGKLMNQGMDIEGNALMRAFYGNYTLGMIARSGQANVLAMDMRDCERPIIVCGDFNDVPYSYVYNTMLGDKVDGFKECGSGFMYTFRGGNKKVRIDYIFHDKTFLGLSYYKRELSYSDHNPVFSKIQIPQDQQK</sequence>
<dbReference type="GO" id="GO:0006281">
    <property type="term" value="P:DNA repair"/>
    <property type="evidence" value="ECO:0007669"/>
    <property type="project" value="UniProtKB-KW"/>
</dbReference>
<comment type="cofactor">
    <cofactor evidence="2">
        <name>Mg(2+)</name>
        <dbReference type="ChEBI" id="CHEBI:18420"/>
    </cofactor>
</comment>
<keyword evidence="9" id="KW-1133">Transmembrane helix</keyword>
<dbReference type="EMBL" id="FNRF01000002">
    <property type="protein sequence ID" value="SEA42695.1"/>
    <property type="molecule type" value="Genomic_DNA"/>
</dbReference>
<reference evidence="11 12" key="1">
    <citation type="submission" date="2016-10" db="EMBL/GenBank/DDBJ databases">
        <authorList>
            <person name="de Groot N.N."/>
        </authorList>
    </citation>
    <scope>NUCLEOTIDE SEQUENCE [LARGE SCALE GENOMIC DNA]</scope>
    <source>
        <strain evidence="11 12">D31d</strain>
    </source>
</reference>
<dbReference type="GO" id="GO:0004527">
    <property type="term" value="F:exonuclease activity"/>
    <property type="evidence" value="ECO:0007669"/>
    <property type="project" value="UniProtKB-KW"/>
</dbReference>
<keyword evidence="11" id="KW-0255">Endonuclease</keyword>
<dbReference type="InterPro" id="IPR051547">
    <property type="entry name" value="TDP2-like"/>
</dbReference>
<evidence type="ECO:0000313" key="12">
    <source>
        <dbReference type="Proteomes" id="UP000182257"/>
    </source>
</evidence>
<evidence type="ECO:0000256" key="9">
    <source>
        <dbReference type="SAM" id="Phobius"/>
    </source>
</evidence>
<dbReference type="Pfam" id="PF03372">
    <property type="entry name" value="Exo_endo_phos"/>
    <property type="match status" value="1"/>
</dbReference>
<evidence type="ECO:0000256" key="7">
    <source>
        <dbReference type="ARBA" id="ARBA00022842"/>
    </source>
</evidence>
<dbReference type="InterPro" id="IPR005135">
    <property type="entry name" value="Endo/exonuclease/phosphatase"/>
</dbReference>
<dbReference type="GO" id="GO:0046872">
    <property type="term" value="F:metal ion binding"/>
    <property type="evidence" value="ECO:0007669"/>
    <property type="project" value="UniProtKB-KW"/>
</dbReference>
<protein>
    <submittedName>
        <fullName evidence="11">Metal-dependent hydrolase, endonuclease/exonuclease/phosphatase family</fullName>
    </submittedName>
</protein>
<dbReference type="PANTHER" id="PTHR15822:SF4">
    <property type="entry name" value="TYROSYL-DNA PHOSPHODIESTERASE 2"/>
    <property type="match status" value="1"/>
</dbReference>
<feature type="transmembrane region" description="Helical" evidence="9">
    <location>
        <begin position="72"/>
        <end position="93"/>
    </location>
</feature>
<evidence type="ECO:0000313" key="11">
    <source>
        <dbReference type="EMBL" id="SEA42695.1"/>
    </source>
</evidence>
<evidence type="ECO:0000256" key="5">
    <source>
        <dbReference type="ARBA" id="ARBA00022763"/>
    </source>
</evidence>
<evidence type="ECO:0000259" key="10">
    <source>
        <dbReference type="Pfam" id="PF03372"/>
    </source>
</evidence>
<feature type="domain" description="Endonuclease/exonuclease/phosphatase" evidence="10">
    <location>
        <begin position="108"/>
        <end position="343"/>
    </location>
</feature>
<proteinExistence type="predicted"/>
<organism evidence="11 12">
    <name type="scientific">Xylanibacter ruminicola</name>
    <name type="common">Prevotella ruminicola</name>
    <dbReference type="NCBI Taxonomy" id="839"/>
    <lineage>
        <taxon>Bacteria</taxon>
        <taxon>Pseudomonadati</taxon>
        <taxon>Bacteroidota</taxon>
        <taxon>Bacteroidia</taxon>
        <taxon>Bacteroidales</taxon>
        <taxon>Prevotellaceae</taxon>
        <taxon>Xylanibacter</taxon>
    </lineage>
</organism>
<dbReference type="GO" id="GO:0004519">
    <property type="term" value="F:endonuclease activity"/>
    <property type="evidence" value="ECO:0007669"/>
    <property type="project" value="UniProtKB-KW"/>
</dbReference>
<dbReference type="Proteomes" id="UP000182257">
    <property type="component" value="Unassembled WGS sequence"/>
</dbReference>
<gene>
    <name evidence="11" type="ORF">SAMN05216462_1505</name>
</gene>
<evidence type="ECO:0000256" key="3">
    <source>
        <dbReference type="ARBA" id="ARBA00022722"/>
    </source>
</evidence>
<dbReference type="SUPFAM" id="SSF56219">
    <property type="entry name" value="DNase I-like"/>
    <property type="match status" value="1"/>
</dbReference>
<keyword evidence="4" id="KW-0479">Metal-binding</keyword>
<evidence type="ECO:0000256" key="1">
    <source>
        <dbReference type="ARBA" id="ARBA00001936"/>
    </source>
</evidence>
<keyword evidence="6 11" id="KW-0378">Hydrolase</keyword>
<keyword evidence="7" id="KW-0460">Magnesium</keyword>
<keyword evidence="11" id="KW-0269">Exonuclease</keyword>
<dbReference type="InterPro" id="IPR036691">
    <property type="entry name" value="Endo/exonu/phosph_ase_sf"/>
</dbReference>
<keyword evidence="9" id="KW-0472">Membrane</keyword>
<feature type="transmembrane region" description="Helical" evidence="9">
    <location>
        <begin position="12"/>
        <end position="32"/>
    </location>
</feature>
<evidence type="ECO:0000256" key="8">
    <source>
        <dbReference type="ARBA" id="ARBA00023204"/>
    </source>
</evidence>
<keyword evidence="3" id="KW-0540">Nuclease</keyword>
<dbReference type="RefSeq" id="WP_081352905.1">
    <property type="nucleotide sequence ID" value="NZ_FNRF01000002.1"/>
</dbReference>
<dbReference type="PANTHER" id="PTHR15822">
    <property type="entry name" value="TRAF AND TNF RECEPTOR-ASSOCIATED PROTEIN"/>
    <property type="match status" value="1"/>
</dbReference>
<keyword evidence="5" id="KW-0227">DNA damage</keyword>
<comment type="cofactor">
    <cofactor evidence="1">
        <name>Mn(2+)</name>
        <dbReference type="ChEBI" id="CHEBI:29035"/>
    </cofactor>
</comment>
<keyword evidence="9" id="KW-0812">Transmembrane</keyword>
<keyword evidence="8" id="KW-0234">DNA repair</keyword>
<accession>A0A1H4B3D3</accession>